<gene>
    <name evidence="2" type="ORF">B5G22_05260</name>
    <name evidence="1" type="ORF">BHL83_07585</name>
</gene>
<accession>A0A1Y3UIF0</accession>
<comment type="caution">
    <text evidence="2">The sequence shown here is derived from an EMBL/GenBank/DDBJ whole genome shotgun (WGS) entry which is preliminary data.</text>
</comment>
<evidence type="ECO:0000313" key="2">
    <source>
        <dbReference type="EMBL" id="OUN48586.1"/>
    </source>
</evidence>
<dbReference type="EMBL" id="NFHN01000016">
    <property type="protein sequence ID" value="OUN48586.1"/>
    <property type="molecule type" value="Genomic_DNA"/>
</dbReference>
<dbReference type="EMBL" id="MIMV01000205">
    <property type="protein sequence ID" value="OTA83905.1"/>
    <property type="molecule type" value="Genomic_DNA"/>
</dbReference>
<dbReference type="InterPro" id="IPR036390">
    <property type="entry name" value="WH_DNA-bd_sf"/>
</dbReference>
<reference evidence="4" key="2">
    <citation type="submission" date="2017-04" db="EMBL/GenBank/DDBJ databases">
        <title>Function of individual gut microbiota members based on whole genome sequencing of pure cultures obtained from chicken caecum.</title>
        <authorList>
            <person name="Medvecky M."/>
            <person name="Cejkova D."/>
            <person name="Polansky O."/>
            <person name="Karasova D."/>
            <person name="Kubasova T."/>
            <person name="Cizek A."/>
            <person name="Rychlik I."/>
        </authorList>
    </citation>
    <scope>NUCLEOTIDE SEQUENCE [LARGE SCALE GENOMIC DNA]</scope>
    <source>
        <strain evidence="4">An71</strain>
    </source>
</reference>
<proteinExistence type="predicted"/>
<evidence type="ECO:0000313" key="4">
    <source>
        <dbReference type="Proteomes" id="UP000195868"/>
    </source>
</evidence>
<sequence length="94" mass="10507">MALKVLNINQLPKALADSHLKNRDKGVLSALSLSEFGKQVTIDYLVEHSDDGRTTVRSAISSLEKHGYLFRKRERNEAGIYESTNWIVDCSGSL</sequence>
<dbReference type="RefSeq" id="WP_086142698.1">
    <property type="nucleotide sequence ID" value="NZ_CP054657.1"/>
</dbReference>
<protein>
    <recommendedName>
        <fullName evidence="5">Helix-turn-helix domain-containing protein</fullName>
    </recommendedName>
</protein>
<dbReference type="Proteomes" id="UP000194219">
    <property type="component" value="Unassembled WGS sequence"/>
</dbReference>
<reference evidence="2" key="3">
    <citation type="journal article" date="2018" name="BMC Genomics">
        <title>Whole genome sequencing and function prediction of 133 gut anaerobes isolated from chicken caecum in pure cultures.</title>
        <authorList>
            <person name="Medvecky M."/>
            <person name="Cejkova D."/>
            <person name="Polansky O."/>
            <person name="Karasova D."/>
            <person name="Kubasova T."/>
            <person name="Cizek A."/>
            <person name="Rychlik I."/>
        </authorList>
    </citation>
    <scope>NUCLEOTIDE SEQUENCE</scope>
    <source>
        <strain evidence="2">An71</strain>
    </source>
</reference>
<evidence type="ECO:0000313" key="3">
    <source>
        <dbReference type="Proteomes" id="UP000194219"/>
    </source>
</evidence>
<name>A0A1Y3UIF0_LIMRT</name>
<dbReference type="AlphaFoldDB" id="A0A1Y3UIF0"/>
<evidence type="ECO:0000313" key="1">
    <source>
        <dbReference type="EMBL" id="OTA83905.1"/>
    </source>
</evidence>
<dbReference type="Proteomes" id="UP000195868">
    <property type="component" value="Unassembled WGS sequence"/>
</dbReference>
<organism evidence="2 4">
    <name type="scientific">Limosilactobacillus reuteri</name>
    <name type="common">Lactobacillus reuteri</name>
    <dbReference type="NCBI Taxonomy" id="1598"/>
    <lineage>
        <taxon>Bacteria</taxon>
        <taxon>Bacillati</taxon>
        <taxon>Bacillota</taxon>
        <taxon>Bacilli</taxon>
        <taxon>Lactobacillales</taxon>
        <taxon>Lactobacillaceae</taxon>
        <taxon>Limosilactobacillus</taxon>
    </lineage>
</organism>
<dbReference type="SUPFAM" id="SSF46785">
    <property type="entry name" value="Winged helix' DNA-binding domain"/>
    <property type="match status" value="1"/>
</dbReference>
<reference evidence="1 3" key="1">
    <citation type="submission" date="2016-09" db="EMBL/GenBank/DDBJ databases">
        <title>Lactobacillus reuteri KLR3006, genome sequencing and assembly.</title>
        <authorList>
            <person name="Lee J.-Y."/>
            <person name="Kim E.B."/>
            <person name="Choi Y.-J."/>
        </authorList>
    </citation>
    <scope>NUCLEOTIDE SEQUENCE [LARGE SCALE GENOMIC DNA]</scope>
    <source>
        <strain evidence="1 3">KLR3006</strain>
    </source>
</reference>
<evidence type="ECO:0008006" key="5">
    <source>
        <dbReference type="Google" id="ProtNLM"/>
    </source>
</evidence>